<dbReference type="AlphaFoldDB" id="A0A4Y8L002"/>
<dbReference type="STRING" id="1121485.GCA_000426485_03266"/>
<feature type="transmembrane region" description="Helical" evidence="1">
    <location>
        <begin position="46"/>
        <end position="66"/>
    </location>
</feature>
<keyword evidence="1" id="KW-0472">Membrane</keyword>
<comment type="caution">
    <text evidence="2">The sequence shown here is derived from an EMBL/GenBank/DDBJ whole genome shotgun (WGS) entry which is preliminary data.</text>
</comment>
<name>A0A4Y8L002_9BACT</name>
<protein>
    <submittedName>
        <fullName evidence="2">Uncharacterized protein</fullName>
    </submittedName>
</protein>
<reference evidence="2 3" key="1">
    <citation type="submission" date="2019-03" db="EMBL/GenBank/DDBJ databases">
        <title>San Antonio Military Medical Center submission to MRSN (WRAIR), pending publication.</title>
        <authorList>
            <person name="Blyth D.M."/>
            <person name="Mccarthy S.L."/>
            <person name="Schall S.E."/>
            <person name="Stam J.A."/>
            <person name="Ong A.C."/>
            <person name="Mcgann P.T."/>
        </authorList>
    </citation>
    <scope>NUCLEOTIDE SEQUENCE [LARGE SCALE GENOMIC DNA]</scope>
    <source>
        <strain evidence="2 3">MRSN571793</strain>
    </source>
</reference>
<sequence length="325" mass="38821">MMRIFRYFWILLFFYFIFVHPAIIYYGTDFRNVNLSRVDPKESFVYLALSVALWSFIFGFSFYLLMKYSFIKQKNISQIIRNGVRLPARIIEVRPLKSFNKKIELKTISLEFDNLEGERVWQKIDINDSRPQEKRFEMGKTLYLRVDENLKRSPFFVLEDIRTKINLIPYIVWIVFLSGVLYYYDYSYDLENAGYGWRFLSFSHPLISSAGFLIFFSGIFYLIFRFLIFKKLNIGKESIILKFRGLKAYAKIIRAEQTGTYINEQPEIQFDIEFTDHTGNMRRSKIRKIVSLVDVGSVKLETEKEIFYDKKNPDSIMFEEDINSI</sequence>
<feature type="transmembrane region" description="Helical" evidence="1">
    <location>
        <begin position="206"/>
        <end position="228"/>
    </location>
</feature>
<keyword evidence="1" id="KW-0812">Transmembrane</keyword>
<evidence type="ECO:0000256" key="1">
    <source>
        <dbReference type="SAM" id="Phobius"/>
    </source>
</evidence>
<evidence type="ECO:0000313" key="3">
    <source>
        <dbReference type="Proteomes" id="UP000297861"/>
    </source>
</evidence>
<accession>A0A4Y8L002</accession>
<feature type="transmembrane region" description="Helical" evidence="1">
    <location>
        <begin position="7"/>
        <end position="26"/>
    </location>
</feature>
<keyword evidence="3" id="KW-1185">Reference proteome</keyword>
<organism evidence="2 3">
    <name type="scientific">Dysgonomonas capnocytophagoides</name>
    <dbReference type="NCBI Taxonomy" id="45254"/>
    <lineage>
        <taxon>Bacteria</taxon>
        <taxon>Pseudomonadati</taxon>
        <taxon>Bacteroidota</taxon>
        <taxon>Bacteroidia</taxon>
        <taxon>Bacteroidales</taxon>
        <taxon>Dysgonomonadaceae</taxon>
        <taxon>Dysgonomonas</taxon>
    </lineage>
</organism>
<proteinExistence type="predicted"/>
<evidence type="ECO:0000313" key="2">
    <source>
        <dbReference type="EMBL" id="TFD95577.1"/>
    </source>
</evidence>
<gene>
    <name evidence="2" type="ORF">E2605_12095</name>
</gene>
<dbReference type="Proteomes" id="UP000297861">
    <property type="component" value="Unassembled WGS sequence"/>
</dbReference>
<dbReference type="OrthoDB" id="662998at2"/>
<feature type="transmembrane region" description="Helical" evidence="1">
    <location>
        <begin position="167"/>
        <end position="186"/>
    </location>
</feature>
<keyword evidence="1" id="KW-1133">Transmembrane helix</keyword>
<dbReference type="EMBL" id="SOML01000007">
    <property type="protein sequence ID" value="TFD95577.1"/>
    <property type="molecule type" value="Genomic_DNA"/>
</dbReference>